<evidence type="ECO:0000256" key="5">
    <source>
        <dbReference type="ARBA" id="ARBA00023136"/>
    </source>
</evidence>
<accession>A0A075Q374</accession>
<evidence type="ECO:0000313" key="11">
    <source>
        <dbReference type="Proteomes" id="UP000145931"/>
    </source>
</evidence>
<dbReference type="GO" id="GO:0033644">
    <property type="term" value="C:host cell membrane"/>
    <property type="evidence" value="ECO:0007669"/>
    <property type="project" value="UniProtKB-SubCell"/>
</dbReference>
<dbReference type="PROSITE" id="PS51966">
    <property type="entry name" value="COV_VIROPORIN_3A_TM"/>
    <property type="match status" value="1"/>
</dbReference>
<proteinExistence type="predicted"/>
<gene>
    <name evidence="10" type="primary">ORF5</name>
</gene>
<organism evidence="10 11">
    <name type="scientific">Coronavirus Neoromicia/PML-PHE1/RSA/2011</name>
    <dbReference type="NCBI Taxonomy" id="1368314"/>
    <lineage>
        <taxon>Viruses</taxon>
        <taxon>Riboviria</taxon>
        <taxon>Orthornavirae</taxon>
        <taxon>Pisuviricota</taxon>
        <taxon>Pisoniviricetes</taxon>
        <taxon>Nidovirales</taxon>
        <taxon>Cornidovirineae</taxon>
        <taxon>Coronaviridae</taxon>
        <taxon>Orthocoronavirinae</taxon>
        <taxon>Betacoronavirus</taxon>
        <taxon>Merbecovirus</taxon>
        <taxon>Betacoronavirus cameli</taxon>
        <taxon>Middle East respiratory syndrome-related coronavirus</taxon>
    </lineage>
</organism>
<evidence type="ECO:0000313" key="10">
    <source>
        <dbReference type="EMBL" id="AIG13100.1"/>
    </source>
</evidence>
<keyword evidence="3 6" id="KW-1043">Host membrane</keyword>
<keyword evidence="4 6" id="KW-1133">Transmembrane helix</keyword>
<dbReference type="Proteomes" id="UP000145931">
    <property type="component" value="Segment"/>
</dbReference>
<sequence>MAFSAALFKPVQLVPVSPVDHGGESNDSVVFTYIPAGGYVAALAVNVCLIPLLLLLRQDTCRRSICRTMVLYLLVLYNLLLAIILVNGIHYPTGGFLIAFLVILIILWFADRIRFCLMLSSYIPLFDMRSHFIRVSTVSSHGMVPVTQTKPVFIRNFDQRCRCARCFYLHSSTYIECTYINRFSKISLVSVADFSLNGNVSTVFVPATRDSVPLHIIAPSVLSV</sequence>
<feature type="transmembrane region" description="Helical" evidence="7">
    <location>
        <begin position="92"/>
        <end position="110"/>
    </location>
</feature>
<feature type="transmembrane region" description="Helical" evidence="7">
    <location>
        <begin position="37"/>
        <end position="56"/>
    </location>
</feature>
<feature type="domain" description="CoV 3a-like viroporin TM" evidence="8">
    <location>
        <begin position="32"/>
        <end position="127"/>
    </location>
</feature>
<evidence type="ECO:0000259" key="9">
    <source>
        <dbReference type="PROSITE" id="PS51967"/>
    </source>
</evidence>
<reference evidence="10 11" key="1">
    <citation type="journal article" date="2013" name="Emerg. Infect. Dis.">
        <title>Close relative of human middle East respiratory syndrome coronavirus in bat, South Africa.</title>
        <authorList>
            <person name="Ithete N.L."/>
            <person name="Stoffberg S."/>
            <person name="Corman V.M."/>
            <person name="Cottontail V.M."/>
            <person name="Richards L.R."/>
            <person name="Schoeman M.C."/>
            <person name="Drosten C."/>
            <person name="Drexler J.F."/>
            <person name="Preiser W."/>
        </authorList>
    </citation>
    <scope>NUCLEOTIDE SEQUENCE [LARGE SCALE GENOMIC DNA]</scope>
    <source>
        <strain evidence="10">Neoromicia/PML-PHE1/RSA/2011</strain>
    </source>
</reference>
<evidence type="ECO:0000256" key="7">
    <source>
        <dbReference type="SAM" id="Phobius"/>
    </source>
</evidence>
<dbReference type="InterPro" id="IPR044323">
    <property type="entry name" value="MERS-CoV-like_ORF5"/>
</dbReference>
<feature type="transmembrane region" description="Helical" evidence="7">
    <location>
        <begin position="68"/>
        <end position="86"/>
    </location>
</feature>
<keyword evidence="5 6" id="KW-0472">Membrane</keyword>
<dbReference type="PROSITE" id="PS51967">
    <property type="entry name" value="COV_VIROPORIN_3A_CD"/>
    <property type="match status" value="1"/>
</dbReference>
<feature type="domain" description="CoV 3a-like viroporin CD" evidence="9">
    <location>
        <begin position="131"/>
        <end position="188"/>
    </location>
</feature>
<dbReference type="InterPro" id="IPR046446">
    <property type="entry name" value="a/bCoV_VIROPORIN_3A-like_CD"/>
</dbReference>
<evidence type="ECO:0000256" key="2">
    <source>
        <dbReference type="ARBA" id="ARBA00022692"/>
    </source>
</evidence>
<dbReference type="EMBL" id="KC869678">
    <property type="protein sequence ID" value="AIG13100.1"/>
    <property type="molecule type" value="Genomic_RNA"/>
</dbReference>
<dbReference type="GO" id="GO:0016020">
    <property type="term" value="C:membrane"/>
    <property type="evidence" value="ECO:0007669"/>
    <property type="project" value="UniProtKB-UniRule"/>
</dbReference>
<comment type="subcellular location">
    <subcellularLocation>
        <location evidence="1">Host membrane</location>
        <topology evidence="1">Multi-pass membrane protein</topology>
    </subcellularLocation>
</comment>
<evidence type="ECO:0000256" key="3">
    <source>
        <dbReference type="ARBA" id="ARBA00022870"/>
    </source>
</evidence>
<dbReference type="InterPro" id="IPR046445">
    <property type="entry name" value="a/bCoV_VIROPORIN_3A-like_TM"/>
</dbReference>
<name>A0A075Q374_MERS</name>
<dbReference type="CDD" id="cd21645">
    <property type="entry name" value="MERS-CoV-like_ORF5"/>
    <property type="match status" value="1"/>
</dbReference>
<evidence type="ECO:0000256" key="1">
    <source>
        <dbReference type="ARBA" id="ARBA00004301"/>
    </source>
</evidence>
<evidence type="ECO:0000259" key="8">
    <source>
        <dbReference type="PROSITE" id="PS51966"/>
    </source>
</evidence>
<evidence type="ECO:0000256" key="4">
    <source>
        <dbReference type="ARBA" id="ARBA00022989"/>
    </source>
</evidence>
<keyword evidence="2 6" id="KW-0812">Transmembrane</keyword>
<evidence type="ECO:0000256" key="6">
    <source>
        <dbReference type="PROSITE-ProRule" id="PRU01311"/>
    </source>
</evidence>
<reference evidence="10 11" key="2">
    <citation type="journal article" date="2014" name="J. Virol.">
        <title>Rooting the phylogenetic tree of middle East respiratory syndrome coronavirus by characterization of a conspecific virus from an African bat.</title>
        <authorList>
            <person name="Corman V.M."/>
            <person name="Ithete N.L."/>
            <person name="Richards L.R."/>
            <person name="Schoeman M.C."/>
            <person name="Preiser W."/>
            <person name="Drosten C."/>
            <person name="Drexler J.F."/>
        </authorList>
    </citation>
    <scope>NUCLEOTIDE SEQUENCE [LARGE SCALE GENOMIC DNA]</scope>
    <source>
        <strain evidence="10">Neoromicia/PML-PHE1/RSA/2011</strain>
    </source>
</reference>
<protein>
    <submittedName>
        <fullName evidence="10">ORF5 protein</fullName>
    </submittedName>
</protein>